<dbReference type="RefSeq" id="WP_425412930.1">
    <property type="nucleotide sequence ID" value="NZ_FMHT01000003.1"/>
</dbReference>
<feature type="region of interest" description="Disordered" evidence="1">
    <location>
        <begin position="1"/>
        <end position="32"/>
    </location>
</feature>
<evidence type="ECO:0000313" key="5">
    <source>
        <dbReference type="Proteomes" id="UP000199699"/>
    </source>
</evidence>
<organism evidence="4 5">
    <name type="scientific">Micromonospora nigra</name>
    <dbReference type="NCBI Taxonomy" id="145857"/>
    <lineage>
        <taxon>Bacteria</taxon>
        <taxon>Bacillati</taxon>
        <taxon>Actinomycetota</taxon>
        <taxon>Actinomycetes</taxon>
        <taxon>Micromonosporales</taxon>
        <taxon>Micromonosporaceae</taxon>
        <taxon>Micromonospora</taxon>
    </lineage>
</organism>
<reference evidence="4 5" key="1">
    <citation type="submission" date="2016-06" db="EMBL/GenBank/DDBJ databases">
        <authorList>
            <person name="Kjaerup R.B."/>
            <person name="Dalgaard T.S."/>
            <person name="Juul-Madsen H.R."/>
        </authorList>
    </citation>
    <scope>NUCLEOTIDE SEQUENCE [LARGE SCALE GENOMIC DNA]</scope>
    <source>
        <strain evidence="4 5">DSM 43818</strain>
    </source>
</reference>
<dbReference type="Proteomes" id="UP000199699">
    <property type="component" value="Unassembled WGS sequence"/>
</dbReference>
<feature type="domain" description="DUF8185" evidence="3">
    <location>
        <begin position="124"/>
        <end position="236"/>
    </location>
</feature>
<dbReference type="EMBL" id="FMHT01000003">
    <property type="protein sequence ID" value="SCL17989.1"/>
    <property type="molecule type" value="Genomic_DNA"/>
</dbReference>
<dbReference type="STRING" id="145857.GA0070616_1404"/>
<dbReference type="InterPro" id="IPR058323">
    <property type="entry name" value="DUF8010"/>
</dbReference>
<protein>
    <submittedName>
        <fullName evidence="4">Uncharacterized protein</fullName>
    </submittedName>
</protein>
<evidence type="ECO:0000256" key="1">
    <source>
        <dbReference type="SAM" id="MobiDB-lite"/>
    </source>
</evidence>
<keyword evidence="5" id="KW-1185">Reference proteome</keyword>
<dbReference type="Pfam" id="PF26572">
    <property type="entry name" value="DUF8185"/>
    <property type="match status" value="1"/>
</dbReference>
<proteinExistence type="predicted"/>
<evidence type="ECO:0000259" key="2">
    <source>
        <dbReference type="Pfam" id="PF26035"/>
    </source>
</evidence>
<name>A0A1C6RLF1_9ACTN</name>
<feature type="compositionally biased region" description="Low complexity" evidence="1">
    <location>
        <begin position="13"/>
        <end position="31"/>
    </location>
</feature>
<dbReference type="InterPro" id="IPR058498">
    <property type="entry name" value="DUF8185"/>
</dbReference>
<accession>A0A1C6RLF1</accession>
<sequence>MSGDRGRPGGPGRHPVAGRPAGAAATGTVPDSGHGLVDVADAGAFLARLVRLEPAAPVRLRSTPDAGRTALWARLPWGVLVVRPVAGDGPGDATVAAQELLAELTAGGGALPARHDAQWRWPLPPPASRRVEVLPATEVRRVAEAAAGTLREAAAHGVAGRAVGQRVLRDALLDHVPVVVRPDDGPEEPVEVSQRLVQGLVRMGFLGATDGDVQVRTVGRWVGLVGPYGAAWSQKATDLAVKPL</sequence>
<evidence type="ECO:0000313" key="4">
    <source>
        <dbReference type="EMBL" id="SCL17989.1"/>
    </source>
</evidence>
<dbReference type="AlphaFoldDB" id="A0A1C6RLF1"/>
<feature type="domain" description="DUF8010" evidence="2">
    <location>
        <begin position="38"/>
        <end position="109"/>
    </location>
</feature>
<evidence type="ECO:0000259" key="3">
    <source>
        <dbReference type="Pfam" id="PF26572"/>
    </source>
</evidence>
<dbReference type="Pfam" id="PF26035">
    <property type="entry name" value="DUF8010"/>
    <property type="match status" value="1"/>
</dbReference>
<gene>
    <name evidence="4" type="ORF">GA0070616_1404</name>
</gene>